<dbReference type="GO" id="GO:0022904">
    <property type="term" value="P:respiratory electron transport chain"/>
    <property type="evidence" value="ECO:0007669"/>
    <property type="project" value="InterPro"/>
</dbReference>
<protein>
    <submittedName>
        <fullName evidence="14">Ni/Fe-hydrogenase 1 B-type cytochrome subunit</fullName>
    </submittedName>
</protein>
<keyword evidence="5" id="KW-0349">Heme</keyword>
<feature type="transmembrane region" description="Helical" evidence="12">
    <location>
        <begin position="20"/>
        <end position="42"/>
    </location>
</feature>
<dbReference type="PANTHER" id="PTHR30485">
    <property type="entry name" value="NI/FE-HYDROGENASE 1 B-TYPE CYTOCHROME SUBUNIT"/>
    <property type="match status" value="1"/>
</dbReference>
<proteinExistence type="inferred from homology"/>
<dbReference type="GO" id="GO:0005886">
    <property type="term" value="C:plasma membrane"/>
    <property type="evidence" value="ECO:0007669"/>
    <property type="project" value="UniProtKB-SubCell"/>
</dbReference>
<keyword evidence="4" id="KW-1003">Cell membrane</keyword>
<dbReference type="Proteomes" id="UP000190102">
    <property type="component" value="Unassembled WGS sequence"/>
</dbReference>
<dbReference type="OrthoDB" id="197262at2"/>
<dbReference type="InterPro" id="IPR016174">
    <property type="entry name" value="Di-haem_cyt_TM"/>
</dbReference>
<keyword evidence="3" id="KW-0813">Transport</keyword>
<comment type="similarity">
    <text evidence="2">Belongs to the HupC/HyaC/HydC family.</text>
</comment>
<evidence type="ECO:0000256" key="12">
    <source>
        <dbReference type="SAM" id="Phobius"/>
    </source>
</evidence>
<dbReference type="SUPFAM" id="SSF81342">
    <property type="entry name" value="Transmembrane di-heme cytochromes"/>
    <property type="match status" value="1"/>
</dbReference>
<dbReference type="Gene3D" id="1.20.950.20">
    <property type="entry name" value="Transmembrane di-heme cytochromes, Chain C"/>
    <property type="match status" value="1"/>
</dbReference>
<keyword evidence="7" id="KW-0479">Metal-binding</keyword>
<dbReference type="STRING" id="115783.SAMN02745119_02731"/>
<keyword evidence="11 12" id="KW-0472">Membrane</keyword>
<feature type="domain" description="Cytochrome b561 bacterial/Ni-hydrogenase" evidence="13">
    <location>
        <begin position="11"/>
        <end position="211"/>
    </location>
</feature>
<evidence type="ECO:0000259" key="13">
    <source>
        <dbReference type="Pfam" id="PF01292"/>
    </source>
</evidence>
<evidence type="ECO:0000256" key="8">
    <source>
        <dbReference type="ARBA" id="ARBA00022982"/>
    </source>
</evidence>
<dbReference type="InterPro" id="IPR051542">
    <property type="entry name" value="Hydrogenase_cytochrome"/>
</dbReference>
<evidence type="ECO:0000256" key="9">
    <source>
        <dbReference type="ARBA" id="ARBA00022989"/>
    </source>
</evidence>
<feature type="transmembrane region" description="Helical" evidence="12">
    <location>
        <begin position="173"/>
        <end position="191"/>
    </location>
</feature>
<dbReference type="NCBIfam" id="TIGR02125">
    <property type="entry name" value="CytB-hydogenase"/>
    <property type="match status" value="1"/>
</dbReference>
<evidence type="ECO:0000256" key="7">
    <source>
        <dbReference type="ARBA" id="ARBA00022723"/>
    </source>
</evidence>
<gene>
    <name evidence="14" type="ORF">SAMN02745119_02731</name>
</gene>
<evidence type="ECO:0000313" key="14">
    <source>
        <dbReference type="EMBL" id="SKA12051.1"/>
    </source>
</evidence>
<keyword evidence="9 12" id="KW-1133">Transmembrane helix</keyword>
<feature type="transmembrane region" description="Helical" evidence="12">
    <location>
        <begin position="127"/>
        <end position="147"/>
    </location>
</feature>
<keyword evidence="10" id="KW-0408">Iron</keyword>
<dbReference type="GO" id="GO:0009055">
    <property type="term" value="F:electron transfer activity"/>
    <property type="evidence" value="ECO:0007669"/>
    <property type="project" value="InterPro"/>
</dbReference>
<evidence type="ECO:0000256" key="5">
    <source>
        <dbReference type="ARBA" id="ARBA00022617"/>
    </source>
</evidence>
<evidence type="ECO:0000256" key="6">
    <source>
        <dbReference type="ARBA" id="ARBA00022692"/>
    </source>
</evidence>
<evidence type="ECO:0000256" key="4">
    <source>
        <dbReference type="ARBA" id="ARBA00022475"/>
    </source>
</evidence>
<keyword evidence="8" id="KW-0249">Electron transport</keyword>
<evidence type="ECO:0000256" key="2">
    <source>
        <dbReference type="ARBA" id="ARBA00008622"/>
    </source>
</evidence>
<dbReference type="RefSeq" id="WP_078790968.1">
    <property type="nucleotide sequence ID" value="NZ_FUWR01000018.1"/>
</dbReference>
<accession>A0A1T4R8V8</accession>
<dbReference type="AlphaFoldDB" id="A0A1T4R8V8"/>
<keyword evidence="6 12" id="KW-0812">Transmembrane</keyword>
<reference evidence="15" key="1">
    <citation type="submission" date="2017-02" db="EMBL/GenBank/DDBJ databases">
        <authorList>
            <person name="Varghese N."/>
            <person name="Submissions S."/>
        </authorList>
    </citation>
    <scope>NUCLEOTIDE SEQUENCE [LARGE SCALE GENOMIC DNA]</scope>
    <source>
        <strain evidence="15">ATCC BAA-34</strain>
    </source>
</reference>
<sequence length="236" mass="27703">MSEKKFKQYIWELPVRWCHWVNVLSIVVLAATGILIGNPVFIGSSTDAYLMGWIRFIHFVFAYAFAVSVITRMIWTFRGNCYAGWREYFPFMGAAGRKEMKEVFDYYTFRSKHPPETTGHNPMAATAYFVLFLVYWFMILTGFAMYAEHAPGGTMHSLLKPVYVIFTTQQMHLYHHLAMWLIFGFVINHVYSAWLMDIKEKGGEISSMFSGYKFTTSPYAVCKSRHWDFFPWKKKK</sequence>
<feature type="transmembrane region" description="Helical" evidence="12">
    <location>
        <begin position="48"/>
        <end position="70"/>
    </location>
</feature>
<keyword evidence="15" id="KW-1185">Reference proteome</keyword>
<organism evidence="14 15">
    <name type="scientific">Trichlorobacter thiogenes</name>
    <dbReference type="NCBI Taxonomy" id="115783"/>
    <lineage>
        <taxon>Bacteria</taxon>
        <taxon>Pseudomonadati</taxon>
        <taxon>Thermodesulfobacteriota</taxon>
        <taxon>Desulfuromonadia</taxon>
        <taxon>Geobacterales</taxon>
        <taxon>Geobacteraceae</taxon>
        <taxon>Trichlorobacter</taxon>
    </lineage>
</organism>
<evidence type="ECO:0000256" key="3">
    <source>
        <dbReference type="ARBA" id="ARBA00022448"/>
    </source>
</evidence>
<dbReference type="Pfam" id="PF01292">
    <property type="entry name" value="Ni_hydr_CYTB"/>
    <property type="match status" value="1"/>
</dbReference>
<dbReference type="GO" id="GO:0005506">
    <property type="term" value="F:iron ion binding"/>
    <property type="evidence" value="ECO:0007669"/>
    <property type="project" value="InterPro"/>
</dbReference>
<dbReference type="InterPro" id="IPR011577">
    <property type="entry name" value="Cyt_b561_bac/Ni-Hgenase"/>
</dbReference>
<comment type="subcellular location">
    <subcellularLocation>
        <location evidence="1">Cell membrane</location>
        <topology evidence="1">Multi-pass membrane protein</topology>
    </subcellularLocation>
</comment>
<dbReference type="EMBL" id="FUWR01000018">
    <property type="protein sequence ID" value="SKA12051.1"/>
    <property type="molecule type" value="Genomic_DNA"/>
</dbReference>
<dbReference type="GO" id="GO:0020037">
    <property type="term" value="F:heme binding"/>
    <property type="evidence" value="ECO:0007669"/>
    <property type="project" value="TreeGrafter"/>
</dbReference>
<evidence type="ECO:0000256" key="10">
    <source>
        <dbReference type="ARBA" id="ARBA00023004"/>
    </source>
</evidence>
<evidence type="ECO:0000256" key="1">
    <source>
        <dbReference type="ARBA" id="ARBA00004651"/>
    </source>
</evidence>
<name>A0A1T4R8V8_9BACT</name>
<dbReference type="InterPro" id="IPR000516">
    <property type="entry name" value="Ni-dep_Hydgase_cyt-B"/>
</dbReference>
<dbReference type="PANTHER" id="PTHR30485:SF0">
    <property type="entry name" value="NI_FE-HYDROGENASE 1 B-TYPE CYTOCHROME SUBUNIT-RELATED"/>
    <property type="match status" value="1"/>
</dbReference>
<evidence type="ECO:0000256" key="11">
    <source>
        <dbReference type="ARBA" id="ARBA00023136"/>
    </source>
</evidence>
<dbReference type="PRINTS" id="PR00161">
    <property type="entry name" value="NIHGNASECYTB"/>
</dbReference>
<evidence type="ECO:0000313" key="15">
    <source>
        <dbReference type="Proteomes" id="UP000190102"/>
    </source>
</evidence>